<organism evidence="1 2">
    <name type="scientific">Prevotella jejuni</name>
    <dbReference type="NCBI Taxonomy" id="1177574"/>
    <lineage>
        <taxon>Bacteria</taxon>
        <taxon>Pseudomonadati</taxon>
        <taxon>Bacteroidota</taxon>
        <taxon>Bacteroidia</taxon>
        <taxon>Bacteroidales</taxon>
        <taxon>Prevotellaceae</taxon>
        <taxon>Prevotella</taxon>
    </lineage>
</organism>
<keyword evidence="2" id="KW-1185">Reference proteome</keyword>
<proteinExistence type="predicted"/>
<evidence type="ECO:0000313" key="2">
    <source>
        <dbReference type="Proteomes" id="UP000198427"/>
    </source>
</evidence>
<name>A0AA94IV27_9BACT</name>
<comment type="caution">
    <text evidence="1">The sequence shown here is derived from an EMBL/GenBank/DDBJ whole genome shotgun (WGS) entry which is preliminary data.</text>
</comment>
<protein>
    <submittedName>
        <fullName evidence="1">Uncharacterized protein</fullName>
    </submittedName>
</protein>
<reference evidence="1 2" key="1">
    <citation type="submission" date="2017-06" db="EMBL/GenBank/DDBJ databases">
        <authorList>
            <person name="Varghese N."/>
            <person name="Submissions S."/>
        </authorList>
    </citation>
    <scope>NUCLEOTIDE SEQUENCE [LARGE SCALE GENOMIC DNA]</scope>
    <source>
        <strain evidence="1 2">DSM 26989</strain>
    </source>
</reference>
<dbReference type="AlphaFoldDB" id="A0AA94IV27"/>
<dbReference type="Proteomes" id="UP000198427">
    <property type="component" value="Unassembled WGS sequence"/>
</dbReference>
<accession>A0AA94IV27</accession>
<evidence type="ECO:0000313" key="1">
    <source>
        <dbReference type="EMBL" id="SNR94960.1"/>
    </source>
</evidence>
<gene>
    <name evidence="1" type="ORF">SAMN06265364_12224</name>
</gene>
<sequence length="44" mass="5120">MVFDLHIYVVKLKSNLTFGMNGKKREYPHIQSVAKRISVCLLNQ</sequence>
<dbReference type="EMBL" id="FZNZ01000022">
    <property type="protein sequence ID" value="SNR94960.1"/>
    <property type="molecule type" value="Genomic_DNA"/>
</dbReference>